<dbReference type="GO" id="GO:0003735">
    <property type="term" value="F:structural constituent of ribosome"/>
    <property type="evidence" value="ECO:0007669"/>
    <property type="project" value="InterPro"/>
</dbReference>
<dbReference type="PANTHER" id="PTHR11502">
    <property type="entry name" value="40S RIBOSOMAL PROTEIN S6"/>
    <property type="match status" value="1"/>
</dbReference>
<keyword evidence="3" id="KW-0687">Ribonucleoprotein</keyword>
<dbReference type="Gene3D" id="3.20.20.100">
    <property type="entry name" value="NADP-dependent oxidoreductase domain"/>
    <property type="match status" value="1"/>
</dbReference>
<evidence type="ECO:0008006" key="7">
    <source>
        <dbReference type="Google" id="ProtNLM"/>
    </source>
</evidence>
<reference evidence="5 6" key="1">
    <citation type="journal article" date="2016" name="Mol. Biol. Evol.">
        <title>Comparative Genomics of Early-Diverging Mushroom-Forming Fungi Provides Insights into the Origins of Lignocellulose Decay Capabilities.</title>
        <authorList>
            <person name="Nagy L.G."/>
            <person name="Riley R."/>
            <person name="Tritt A."/>
            <person name="Adam C."/>
            <person name="Daum C."/>
            <person name="Floudas D."/>
            <person name="Sun H."/>
            <person name="Yadav J.S."/>
            <person name="Pangilinan J."/>
            <person name="Larsson K.H."/>
            <person name="Matsuura K."/>
            <person name="Barry K."/>
            <person name="Labutti K."/>
            <person name="Kuo R."/>
            <person name="Ohm R.A."/>
            <person name="Bhattacharya S.S."/>
            <person name="Shirouzu T."/>
            <person name="Yoshinaga Y."/>
            <person name="Martin F.M."/>
            <person name="Grigoriev I.V."/>
            <person name="Hibbett D.S."/>
        </authorList>
    </citation>
    <scope>NUCLEOTIDE SEQUENCE [LARGE SCALE GENOMIC DNA]</scope>
    <source>
        <strain evidence="5 6">CBS 109695</strain>
    </source>
</reference>
<evidence type="ECO:0000256" key="1">
    <source>
        <dbReference type="ARBA" id="ARBA00009312"/>
    </source>
</evidence>
<evidence type="ECO:0000313" key="5">
    <source>
        <dbReference type="EMBL" id="KZP15681.1"/>
    </source>
</evidence>
<dbReference type="Gene3D" id="1.20.5.2650">
    <property type="match status" value="1"/>
</dbReference>
<protein>
    <recommendedName>
        <fullName evidence="7">NADP-dependent oxidoreductase domain-containing protein</fullName>
    </recommendedName>
</protein>
<comment type="similarity">
    <text evidence="1">Belongs to the eukaryotic ribosomal protein eS6 family.</text>
</comment>
<organism evidence="5 6">
    <name type="scientific">Athelia psychrophila</name>
    <dbReference type="NCBI Taxonomy" id="1759441"/>
    <lineage>
        <taxon>Eukaryota</taxon>
        <taxon>Fungi</taxon>
        <taxon>Dikarya</taxon>
        <taxon>Basidiomycota</taxon>
        <taxon>Agaricomycotina</taxon>
        <taxon>Agaricomycetes</taxon>
        <taxon>Agaricomycetidae</taxon>
        <taxon>Atheliales</taxon>
        <taxon>Atheliaceae</taxon>
        <taxon>Athelia</taxon>
    </lineage>
</organism>
<dbReference type="InterPro" id="IPR036812">
    <property type="entry name" value="NAD(P)_OxRdtase_dom_sf"/>
</dbReference>
<accession>A0A166EEI0</accession>
<evidence type="ECO:0000256" key="4">
    <source>
        <dbReference type="SAM" id="MobiDB-lite"/>
    </source>
</evidence>
<feature type="compositionally biased region" description="Basic and acidic residues" evidence="4">
    <location>
        <begin position="107"/>
        <end position="132"/>
    </location>
</feature>
<sequence length="343" mass="37672">MTASSTSQALLCDGNSYYRSRRNDDPGRKSVRGCIVNTIIGIIKQGGADVPGLLDNIVLKRLVPMPATKIRRFFGWGKEDDVRKQACEAGHAHTAASPPPPPLAQETENRAPEGAEDGVRRAHRERAGEKTAKLATVKVSHKTVLGFRFRCGRICQSHAVLRCIIRPTPCPSGDKFIPLRPDDTRNVDIDWKMTQTWKDMEALVKKGKVKAEITSTVNRLELHLYNPQLNLLAHLKSEAIFAQAYSPLGPTNSPLLTNGTTTTIAKMQRLQTSDALLGHLRHRVLPKLVTPARIASNCIGTVAAVKRLTEEDLQTLDGVAVGGKRERLIVSDCGTDFGLQNWP</sequence>
<dbReference type="OrthoDB" id="416253at2759"/>
<dbReference type="InterPro" id="IPR001377">
    <property type="entry name" value="Ribosomal_eS6"/>
</dbReference>
<dbReference type="Proteomes" id="UP000076532">
    <property type="component" value="Unassembled WGS sequence"/>
</dbReference>
<dbReference type="SUPFAM" id="SSF51430">
    <property type="entry name" value="NAD(P)-linked oxidoreductase"/>
    <property type="match status" value="1"/>
</dbReference>
<dbReference type="GO" id="GO:0005840">
    <property type="term" value="C:ribosome"/>
    <property type="evidence" value="ECO:0007669"/>
    <property type="project" value="UniProtKB-KW"/>
</dbReference>
<gene>
    <name evidence="5" type="ORF">FIBSPDRAFT_1047924</name>
</gene>
<feature type="region of interest" description="Disordered" evidence="4">
    <location>
        <begin position="87"/>
        <end position="132"/>
    </location>
</feature>
<evidence type="ECO:0000256" key="2">
    <source>
        <dbReference type="ARBA" id="ARBA00022980"/>
    </source>
</evidence>
<evidence type="ECO:0000256" key="3">
    <source>
        <dbReference type="ARBA" id="ARBA00023274"/>
    </source>
</evidence>
<name>A0A166EEI0_9AGAM</name>
<keyword evidence="6" id="KW-1185">Reference proteome</keyword>
<dbReference type="GO" id="GO:0006412">
    <property type="term" value="P:translation"/>
    <property type="evidence" value="ECO:0007669"/>
    <property type="project" value="InterPro"/>
</dbReference>
<dbReference type="AlphaFoldDB" id="A0A166EEI0"/>
<dbReference type="EMBL" id="KV417601">
    <property type="protein sequence ID" value="KZP15681.1"/>
    <property type="molecule type" value="Genomic_DNA"/>
</dbReference>
<proteinExistence type="inferred from homology"/>
<dbReference type="STRING" id="436010.A0A166EEI0"/>
<dbReference type="GO" id="GO:1990904">
    <property type="term" value="C:ribonucleoprotein complex"/>
    <property type="evidence" value="ECO:0007669"/>
    <property type="project" value="UniProtKB-KW"/>
</dbReference>
<evidence type="ECO:0000313" key="6">
    <source>
        <dbReference type="Proteomes" id="UP000076532"/>
    </source>
</evidence>
<keyword evidence="2" id="KW-0689">Ribosomal protein</keyword>